<dbReference type="EMBL" id="CAXAMM010039913">
    <property type="protein sequence ID" value="CAK9089943.1"/>
    <property type="molecule type" value="Genomic_DNA"/>
</dbReference>
<sequence length="685" mass="75068">MALTGDVKCEADRILGSNDPVNQKMVLLNQLWLRNGLASYQTVPPCKMLVHPSNRGGSMCNGFDVVAKGEKLMSQGFRQDLLESSSVAFALSSDLSKRELQVKANQKLVQQFPGVLADVQGDELYLTVGASHSTSFLKAKKLAGLASGPDSLKGILESGWKWLILASTLEEAFPSLPLLYAAALNSSNSAQVAATELECLATISKHIKLGKPVEQAVADTCIGEPQCKEYIDTIAYFAKLYTGGEEMPMADFLVAFSKQYGESALLGEEFMRMVTHYDFRLQGTVLPCFRVALVATQLSASKVVDKVSKLLVKGDFDRLKNKCSNALKEVELLLHDGWKIVQKAGHLEERKKLGVFGRYCIRLVLFLCQKQKAGRESKPWMNMKEITDQFAAEMLCPPGSSSSSKDAPGKEAPASQVEFHDLLSANEAEIALLQHKHLKVGEHYQNAKYHGATIFKLLDMQQSGAKFEHVPLVGSANVQEVPLGDDLKEWRHTKKPTPALLPPEVAEKHLGHTSTALQDSILLHQTQISLHKAFITSPVNAKAIGFVSNPPGVCSLKAFAEGALVLKPYGTLCQAKDQEKAKFLVGNFVISPPKIVSEFEKLDEKSVLIPFWYVKATQDEDLVTMELTKKTVQGIELPVYVNCKAVQPGDLLLCAHESLLKKQAKSSSVKRPADGKADPKPKKRS</sequence>
<feature type="compositionally biased region" description="Basic and acidic residues" evidence="1">
    <location>
        <begin position="671"/>
        <end position="685"/>
    </location>
</feature>
<reference evidence="2 3" key="1">
    <citation type="submission" date="2024-02" db="EMBL/GenBank/DDBJ databases">
        <authorList>
            <person name="Chen Y."/>
            <person name="Shah S."/>
            <person name="Dougan E. K."/>
            <person name="Thang M."/>
            <person name="Chan C."/>
        </authorList>
    </citation>
    <scope>NUCLEOTIDE SEQUENCE [LARGE SCALE GENOMIC DNA]</scope>
</reference>
<dbReference type="Proteomes" id="UP001642464">
    <property type="component" value="Unassembled WGS sequence"/>
</dbReference>
<comment type="caution">
    <text evidence="2">The sequence shown here is derived from an EMBL/GenBank/DDBJ whole genome shotgun (WGS) entry which is preliminary data.</text>
</comment>
<accession>A0ABP0QNT3</accession>
<proteinExistence type="predicted"/>
<evidence type="ECO:0000313" key="3">
    <source>
        <dbReference type="Proteomes" id="UP001642464"/>
    </source>
</evidence>
<name>A0ABP0QNT3_9DINO</name>
<gene>
    <name evidence="2" type="ORF">SCF082_LOCUS42435</name>
</gene>
<organism evidence="2 3">
    <name type="scientific">Durusdinium trenchii</name>
    <dbReference type="NCBI Taxonomy" id="1381693"/>
    <lineage>
        <taxon>Eukaryota</taxon>
        <taxon>Sar</taxon>
        <taxon>Alveolata</taxon>
        <taxon>Dinophyceae</taxon>
        <taxon>Suessiales</taxon>
        <taxon>Symbiodiniaceae</taxon>
        <taxon>Durusdinium</taxon>
    </lineage>
</organism>
<evidence type="ECO:0000313" key="2">
    <source>
        <dbReference type="EMBL" id="CAK9089943.1"/>
    </source>
</evidence>
<feature type="region of interest" description="Disordered" evidence="1">
    <location>
        <begin position="662"/>
        <end position="685"/>
    </location>
</feature>
<protein>
    <submittedName>
        <fullName evidence="2">Uncharacterized protein</fullName>
    </submittedName>
</protein>
<evidence type="ECO:0000256" key="1">
    <source>
        <dbReference type="SAM" id="MobiDB-lite"/>
    </source>
</evidence>
<keyword evidence="3" id="KW-1185">Reference proteome</keyword>